<dbReference type="EMBL" id="AJWY01004881">
    <property type="protein sequence ID" value="EKC71153.1"/>
    <property type="molecule type" value="Genomic_DNA"/>
</dbReference>
<dbReference type="AlphaFoldDB" id="K1TNG8"/>
<organism evidence="1">
    <name type="scientific">human gut metagenome</name>
    <dbReference type="NCBI Taxonomy" id="408170"/>
    <lineage>
        <taxon>unclassified sequences</taxon>
        <taxon>metagenomes</taxon>
        <taxon>organismal metagenomes</taxon>
    </lineage>
</organism>
<protein>
    <recommendedName>
        <fullName evidence="2">Endonuclease</fullName>
    </recommendedName>
</protein>
<gene>
    <name evidence="1" type="ORF">LEA_07412</name>
</gene>
<name>K1TNG8_9ZZZZ</name>
<feature type="non-terminal residue" evidence="1">
    <location>
        <position position="1"/>
    </location>
</feature>
<reference evidence="1" key="1">
    <citation type="journal article" date="2013" name="Environ. Microbiol.">
        <title>Microbiota from the distal guts of lean and obese adolescents exhibit partial functional redundancy besides clear differences in community structure.</title>
        <authorList>
            <person name="Ferrer M."/>
            <person name="Ruiz A."/>
            <person name="Lanza F."/>
            <person name="Haange S.B."/>
            <person name="Oberbach A."/>
            <person name="Till H."/>
            <person name="Bargiela R."/>
            <person name="Campoy C."/>
            <person name="Segura M.T."/>
            <person name="Richter M."/>
            <person name="von Bergen M."/>
            <person name="Seifert J."/>
            <person name="Suarez A."/>
        </authorList>
    </citation>
    <scope>NUCLEOTIDE SEQUENCE</scope>
</reference>
<proteinExistence type="predicted"/>
<comment type="caution">
    <text evidence="1">The sequence shown here is derived from an EMBL/GenBank/DDBJ whole genome shotgun (WGS) entry which is preliminary data.</text>
</comment>
<evidence type="ECO:0008006" key="2">
    <source>
        <dbReference type="Google" id="ProtNLM"/>
    </source>
</evidence>
<accession>K1TNG8</accession>
<evidence type="ECO:0000313" key="1">
    <source>
        <dbReference type="EMBL" id="EKC71153.1"/>
    </source>
</evidence>
<sequence>NIECLSYENVNTGYSYSDHDPVKVEFVLK</sequence>